<dbReference type="Gene3D" id="1.20.1500.10">
    <property type="entry name" value="YheA/YmcA-like"/>
    <property type="match status" value="1"/>
</dbReference>
<proteinExistence type="predicted"/>
<dbReference type="InterPro" id="IPR023378">
    <property type="entry name" value="YheA/YmcA-like_dom_sf"/>
</dbReference>
<dbReference type="PANTHER" id="PTHR38448">
    <property type="entry name" value="REGULATORY PROTEIN YLBF-RELATED"/>
    <property type="match status" value="1"/>
</dbReference>
<accession>A0A7X0X852</accession>
<evidence type="ECO:0000313" key="4">
    <source>
        <dbReference type="Proteomes" id="UP000587800"/>
    </source>
</evidence>
<dbReference type="RefSeq" id="WP_185346207.1">
    <property type="nucleotide sequence ID" value="NZ_JAASTU010000010.1"/>
</dbReference>
<dbReference type="EMBL" id="JAASUB010000010">
    <property type="protein sequence ID" value="MBC1510213.1"/>
    <property type="molecule type" value="Genomic_DNA"/>
</dbReference>
<dbReference type="Pfam" id="PF06133">
    <property type="entry name" value="Com_YlbF"/>
    <property type="match status" value="1"/>
</dbReference>
<evidence type="ECO:0000313" key="1">
    <source>
        <dbReference type="EMBL" id="MBC1489396.1"/>
    </source>
</evidence>
<dbReference type="Proteomes" id="UP000587800">
    <property type="component" value="Unassembled WGS sequence"/>
</dbReference>
<name>A0A7X0X852_9LIST</name>
<dbReference type="Proteomes" id="UP000561617">
    <property type="component" value="Unassembled WGS sequence"/>
</dbReference>
<comment type="caution">
    <text evidence="1">The sequence shown here is derived from an EMBL/GenBank/DDBJ whole genome shotgun (WGS) entry which is preliminary data.</text>
</comment>
<reference evidence="3 4" key="1">
    <citation type="submission" date="2020-03" db="EMBL/GenBank/DDBJ databases">
        <title>Soil Listeria distribution.</title>
        <authorList>
            <person name="Liao J."/>
            <person name="Wiedmann M."/>
        </authorList>
    </citation>
    <scope>NUCLEOTIDE SEQUENCE [LARGE SCALE GENOMIC DNA]</scope>
    <source>
        <strain evidence="2 4">FSL L7-1515</strain>
        <strain evidence="1 3">FSL L7-1554</strain>
    </source>
</reference>
<evidence type="ECO:0000313" key="3">
    <source>
        <dbReference type="Proteomes" id="UP000561617"/>
    </source>
</evidence>
<sequence>MLATMENMALLDLSDELAGMILDSEEVQNYQQCKQALLDDATSQKSIRQFIRIKEQYEEVQRFGRYHPDYKEVTRKTRAYKREVDMDQNVAAFRRAEMDLQSLLDEISLLLASAVSDNIKVPTGNPFFETKSACSSGSCSTGGGCGCSA</sequence>
<dbReference type="AlphaFoldDB" id="A0A7X0X852"/>
<keyword evidence="4" id="KW-1185">Reference proteome</keyword>
<dbReference type="InterPro" id="IPR010368">
    <property type="entry name" value="Com_YlbF"/>
</dbReference>
<dbReference type="SUPFAM" id="SSF158622">
    <property type="entry name" value="YheA/YmcA-like"/>
    <property type="match status" value="1"/>
</dbReference>
<protein>
    <submittedName>
        <fullName evidence="1">YlbF family regulator</fullName>
    </submittedName>
</protein>
<gene>
    <name evidence="1" type="ORF">HCJ38_10335</name>
    <name evidence="2" type="ORF">HCJ59_09980</name>
</gene>
<dbReference type="PANTHER" id="PTHR38448:SF2">
    <property type="entry name" value="REGULATORY PROTEIN YLBF"/>
    <property type="match status" value="1"/>
</dbReference>
<dbReference type="InterPro" id="IPR052767">
    <property type="entry name" value="Bact_com_dev_regulator"/>
</dbReference>
<evidence type="ECO:0000313" key="2">
    <source>
        <dbReference type="EMBL" id="MBC1510213.1"/>
    </source>
</evidence>
<organism evidence="1 3">
    <name type="scientific">Listeria immobilis</name>
    <dbReference type="NCBI Taxonomy" id="2713502"/>
    <lineage>
        <taxon>Bacteria</taxon>
        <taxon>Bacillati</taxon>
        <taxon>Bacillota</taxon>
        <taxon>Bacilli</taxon>
        <taxon>Bacillales</taxon>
        <taxon>Listeriaceae</taxon>
        <taxon>Listeria</taxon>
    </lineage>
</organism>
<dbReference type="EMBL" id="JAASTW010000012">
    <property type="protein sequence ID" value="MBC1489396.1"/>
    <property type="molecule type" value="Genomic_DNA"/>
</dbReference>